<comment type="caution">
    <text evidence="3">The sequence shown here is derived from an EMBL/GenBank/DDBJ whole genome shotgun (WGS) entry which is preliminary data.</text>
</comment>
<reference evidence="3 4" key="1">
    <citation type="submission" date="2022-09" db="EMBL/GenBank/DDBJ databases">
        <authorList>
            <person name="Palmer J.M."/>
        </authorList>
    </citation>
    <scope>NUCLEOTIDE SEQUENCE [LARGE SCALE GENOMIC DNA]</scope>
    <source>
        <strain evidence="3 4">DSM 7382</strain>
    </source>
</reference>
<dbReference type="Pfam" id="PF17781">
    <property type="entry name" value="RPN1_RPN2_N"/>
    <property type="match status" value="1"/>
</dbReference>
<dbReference type="AlphaFoldDB" id="A0AAW0FCZ9"/>
<evidence type="ECO:0000256" key="1">
    <source>
        <dbReference type="SAM" id="MobiDB-lite"/>
    </source>
</evidence>
<feature type="non-terminal residue" evidence="3">
    <location>
        <position position="105"/>
    </location>
</feature>
<dbReference type="Proteomes" id="UP001385951">
    <property type="component" value="Unassembled WGS sequence"/>
</dbReference>
<feature type="compositionally biased region" description="Basic and acidic residues" evidence="1">
    <location>
        <begin position="29"/>
        <end position="40"/>
    </location>
</feature>
<sequence length="105" mass="12140">MAPSKAPEAAVKNEPTSNEPEASKANQKKKQEEELSEEDQRLKDDLELLVERLNEPNQSIDLYNEYLNTLKTHIKESTTSMTAVPKPLKFLRPHYPLISELYDNW</sequence>
<evidence type="ECO:0000313" key="3">
    <source>
        <dbReference type="EMBL" id="KAK7675879.1"/>
    </source>
</evidence>
<gene>
    <name evidence="3" type="ORF">QCA50_021189</name>
</gene>
<dbReference type="InterPro" id="IPR040892">
    <property type="entry name" value="RPN1_N"/>
</dbReference>
<keyword evidence="4" id="KW-1185">Reference proteome</keyword>
<accession>A0AAW0FCZ9</accession>
<evidence type="ECO:0000259" key="2">
    <source>
        <dbReference type="Pfam" id="PF17781"/>
    </source>
</evidence>
<name>A0AAW0FCZ9_9APHY</name>
<proteinExistence type="predicted"/>
<organism evidence="3 4">
    <name type="scientific">Cerrena zonata</name>
    <dbReference type="NCBI Taxonomy" id="2478898"/>
    <lineage>
        <taxon>Eukaryota</taxon>
        <taxon>Fungi</taxon>
        <taxon>Dikarya</taxon>
        <taxon>Basidiomycota</taxon>
        <taxon>Agaricomycotina</taxon>
        <taxon>Agaricomycetes</taxon>
        <taxon>Polyporales</taxon>
        <taxon>Cerrenaceae</taxon>
        <taxon>Cerrena</taxon>
    </lineage>
</organism>
<dbReference type="EMBL" id="JASBNA010000166">
    <property type="protein sequence ID" value="KAK7675879.1"/>
    <property type="molecule type" value="Genomic_DNA"/>
</dbReference>
<evidence type="ECO:0000313" key="4">
    <source>
        <dbReference type="Proteomes" id="UP001385951"/>
    </source>
</evidence>
<feature type="domain" description="RPN1 N-terminal" evidence="2">
    <location>
        <begin position="46"/>
        <end position="105"/>
    </location>
</feature>
<feature type="region of interest" description="Disordered" evidence="1">
    <location>
        <begin position="1"/>
        <end position="40"/>
    </location>
</feature>
<protein>
    <recommendedName>
        <fullName evidence="2">RPN1 N-terminal domain-containing protein</fullName>
    </recommendedName>
</protein>